<dbReference type="PANTHER" id="PTHR23521">
    <property type="entry name" value="TRANSPORTER MFS SUPERFAMILY"/>
    <property type="match status" value="1"/>
</dbReference>
<gene>
    <name evidence="6" type="ORF">BTW07_15650</name>
</gene>
<dbReference type="Proteomes" id="UP000186878">
    <property type="component" value="Unassembled WGS sequence"/>
</dbReference>
<evidence type="ECO:0000313" key="7">
    <source>
        <dbReference type="Proteomes" id="UP000186878"/>
    </source>
</evidence>
<keyword evidence="7" id="KW-1185">Reference proteome</keyword>
<dbReference type="OrthoDB" id="9781976at2"/>
<accession>A0A1Q8SP33</accession>
<feature type="domain" description="Major facilitator superfamily (MFS) profile" evidence="5">
    <location>
        <begin position="1"/>
        <end position="424"/>
    </location>
</feature>
<keyword evidence="3 4" id="KW-0472">Membrane</keyword>
<dbReference type="GO" id="GO:0022857">
    <property type="term" value="F:transmembrane transporter activity"/>
    <property type="evidence" value="ECO:0007669"/>
    <property type="project" value="InterPro"/>
</dbReference>
<feature type="transmembrane region" description="Helical" evidence="4">
    <location>
        <begin position="328"/>
        <end position="344"/>
    </location>
</feature>
<keyword evidence="1 4" id="KW-0812">Transmembrane</keyword>
<dbReference type="AlphaFoldDB" id="A0A1Q8SP33"/>
<dbReference type="InterPro" id="IPR011701">
    <property type="entry name" value="MFS"/>
</dbReference>
<name>A0A1Q8SP33_9GAMM</name>
<organism evidence="6 7">
    <name type="scientific">Salinicola socius</name>
    <dbReference type="NCBI Taxonomy" id="404433"/>
    <lineage>
        <taxon>Bacteria</taxon>
        <taxon>Pseudomonadati</taxon>
        <taxon>Pseudomonadota</taxon>
        <taxon>Gammaproteobacteria</taxon>
        <taxon>Oceanospirillales</taxon>
        <taxon>Halomonadaceae</taxon>
        <taxon>Salinicola</taxon>
    </lineage>
</organism>
<feature type="transmembrane region" description="Helical" evidence="4">
    <location>
        <begin position="5"/>
        <end position="22"/>
    </location>
</feature>
<feature type="transmembrane region" description="Helical" evidence="4">
    <location>
        <begin position="271"/>
        <end position="292"/>
    </location>
</feature>
<feature type="transmembrane region" description="Helical" evidence="4">
    <location>
        <begin position="356"/>
        <end position="385"/>
    </location>
</feature>
<dbReference type="Pfam" id="PF07690">
    <property type="entry name" value="MFS_1"/>
    <property type="match status" value="1"/>
</dbReference>
<feature type="transmembrane region" description="Helical" evidence="4">
    <location>
        <begin position="391"/>
        <end position="410"/>
    </location>
</feature>
<evidence type="ECO:0000256" key="1">
    <source>
        <dbReference type="ARBA" id="ARBA00022692"/>
    </source>
</evidence>
<dbReference type="Gene3D" id="1.20.1250.20">
    <property type="entry name" value="MFS general substrate transporter like domains"/>
    <property type="match status" value="2"/>
</dbReference>
<proteinExistence type="predicted"/>
<reference evidence="6 7" key="1">
    <citation type="submission" date="2016-12" db="EMBL/GenBank/DDBJ databases">
        <title>Draft genome sequences of strains Salinicola socius SMB35, Salinicola sp. MH3R3-1 and Chromohalobacter sp. SMB17 from the Verkhnekamsk potash mining region of Russia.</title>
        <authorList>
            <person name="Mavrodi D.V."/>
            <person name="Olsson B.E."/>
            <person name="Korsakova E.S."/>
            <person name="Pyankova A."/>
            <person name="Mavrodi O.V."/>
            <person name="Plotnikova E.G."/>
        </authorList>
    </citation>
    <scope>NUCLEOTIDE SEQUENCE [LARGE SCALE GENOMIC DNA]</scope>
    <source>
        <strain evidence="6 7">SMB35</strain>
    </source>
</reference>
<dbReference type="EMBL" id="MSDO01000024">
    <property type="protein sequence ID" value="OLO03168.1"/>
    <property type="molecule type" value="Genomic_DNA"/>
</dbReference>
<feature type="transmembrane region" description="Helical" evidence="4">
    <location>
        <begin position="72"/>
        <end position="90"/>
    </location>
</feature>
<sequence length="424" mass="44049">MPMPIVIIAIAEWFGTALWFTPNAVIDDLQQLWQLSPGDLGWLTGAVQFGFLLGTLSLGLSGLADRTRASRLFALACLIGALSNALLPYANGLGSAVGLRVVTGMSLAGIYPIGMKLMVGWAPGRTGLGLAWLVGMLVLGTAMPHLLSGIGWSGGGLVDQSGGGLVDQSGGELVDQSGRGRAGDSDDWRLTLWIASLLSLVAGMAVWRLGDAPSGPRTSATTSSRLAGLGAFRIADFRRAAGAYFGHMWELYTLWTLIPLLLIAVDPTISSRTLAMTSFALIAIGAPGCWFGGWMSQHIGSRRVAAAGLAGSALCCLSYPWLAPHIGYATLVGFLGLWSLLAVIDSPQFSALSANACPATLVGSALTLQNAIGFAISAASIALLVPALPTWEATIAWWLLPGPLLGLVGLKRIGKPSRVAQSCA</sequence>
<protein>
    <submittedName>
        <fullName evidence="6">MFS transporter</fullName>
    </submittedName>
</protein>
<dbReference type="STRING" id="404433.BTW07_15650"/>
<evidence type="ECO:0000259" key="5">
    <source>
        <dbReference type="PROSITE" id="PS50850"/>
    </source>
</evidence>
<feature type="transmembrane region" description="Helical" evidence="4">
    <location>
        <begin position="96"/>
        <end position="114"/>
    </location>
</feature>
<feature type="transmembrane region" description="Helical" evidence="4">
    <location>
        <begin position="42"/>
        <end position="60"/>
    </location>
</feature>
<keyword evidence="2 4" id="KW-1133">Transmembrane helix</keyword>
<dbReference type="InterPro" id="IPR020846">
    <property type="entry name" value="MFS_dom"/>
</dbReference>
<feature type="transmembrane region" description="Helical" evidence="4">
    <location>
        <begin position="243"/>
        <end position="265"/>
    </location>
</feature>
<dbReference type="InterPro" id="IPR036259">
    <property type="entry name" value="MFS_trans_sf"/>
</dbReference>
<feature type="transmembrane region" description="Helical" evidence="4">
    <location>
        <begin position="190"/>
        <end position="209"/>
    </location>
</feature>
<comment type="caution">
    <text evidence="6">The sequence shown here is derived from an EMBL/GenBank/DDBJ whole genome shotgun (WGS) entry which is preliminary data.</text>
</comment>
<evidence type="ECO:0000313" key="6">
    <source>
        <dbReference type="EMBL" id="OLO03168.1"/>
    </source>
</evidence>
<evidence type="ECO:0000256" key="3">
    <source>
        <dbReference type="ARBA" id="ARBA00023136"/>
    </source>
</evidence>
<dbReference type="GO" id="GO:0005886">
    <property type="term" value="C:plasma membrane"/>
    <property type="evidence" value="ECO:0007669"/>
    <property type="project" value="TreeGrafter"/>
</dbReference>
<feature type="transmembrane region" description="Helical" evidence="4">
    <location>
        <begin position="304"/>
        <end position="322"/>
    </location>
</feature>
<feature type="transmembrane region" description="Helical" evidence="4">
    <location>
        <begin position="126"/>
        <end position="147"/>
    </location>
</feature>
<dbReference type="PROSITE" id="PS50850">
    <property type="entry name" value="MFS"/>
    <property type="match status" value="1"/>
</dbReference>
<evidence type="ECO:0000256" key="2">
    <source>
        <dbReference type="ARBA" id="ARBA00022989"/>
    </source>
</evidence>
<dbReference type="SUPFAM" id="SSF103473">
    <property type="entry name" value="MFS general substrate transporter"/>
    <property type="match status" value="1"/>
</dbReference>
<dbReference type="PANTHER" id="PTHR23521:SF3">
    <property type="entry name" value="MFS TRANSPORTER"/>
    <property type="match status" value="1"/>
</dbReference>
<evidence type="ECO:0000256" key="4">
    <source>
        <dbReference type="SAM" id="Phobius"/>
    </source>
</evidence>